<dbReference type="STRING" id="2711.A0A067FII5"/>
<accession>A0A067FII5</accession>
<dbReference type="InterPro" id="IPR006969">
    <property type="entry name" value="Stig-like"/>
</dbReference>
<evidence type="ECO:0000313" key="6">
    <source>
        <dbReference type="Proteomes" id="UP000027120"/>
    </source>
</evidence>
<keyword evidence="2 4" id="KW-0732">Signal</keyword>
<reference evidence="5 6" key="1">
    <citation type="submission" date="2014-04" db="EMBL/GenBank/DDBJ databases">
        <authorList>
            <consortium name="International Citrus Genome Consortium"/>
            <person name="Gmitter F."/>
            <person name="Chen C."/>
            <person name="Farmerie W."/>
            <person name="Harkins T."/>
            <person name="Desany B."/>
            <person name="Mohiuddin M."/>
            <person name="Kodira C."/>
            <person name="Borodovsky M."/>
            <person name="Lomsadze A."/>
            <person name="Burns P."/>
            <person name="Jenkins J."/>
            <person name="Prochnik S."/>
            <person name="Shu S."/>
            <person name="Chapman J."/>
            <person name="Pitluck S."/>
            <person name="Schmutz J."/>
            <person name="Rokhsar D."/>
        </authorList>
    </citation>
    <scope>NUCLEOTIDE SEQUENCE</scope>
</reference>
<name>A0A067FII5_CITSI</name>
<evidence type="ECO:0000256" key="3">
    <source>
        <dbReference type="SAM" id="MobiDB-lite"/>
    </source>
</evidence>
<evidence type="ECO:0008006" key="7">
    <source>
        <dbReference type="Google" id="ProtNLM"/>
    </source>
</evidence>
<dbReference type="PANTHER" id="PTHR33227:SF21">
    <property type="entry name" value="F12F1.21 PROTEIN"/>
    <property type="match status" value="1"/>
</dbReference>
<keyword evidence="6" id="KW-1185">Reference proteome</keyword>
<gene>
    <name evidence="5" type="ORF">CISIN_1g044138mg</name>
</gene>
<evidence type="ECO:0000256" key="1">
    <source>
        <dbReference type="ARBA" id="ARBA00006010"/>
    </source>
</evidence>
<comment type="similarity">
    <text evidence="1">Belongs to the STIG1 family.</text>
</comment>
<evidence type="ECO:0000313" key="5">
    <source>
        <dbReference type="EMBL" id="KDO65965.1"/>
    </source>
</evidence>
<proteinExistence type="inferred from homology"/>
<evidence type="ECO:0000256" key="2">
    <source>
        <dbReference type="ARBA" id="ARBA00022729"/>
    </source>
</evidence>
<protein>
    <recommendedName>
        <fullName evidence="7">Stigma-specific STIG1-like protein 1</fullName>
    </recommendedName>
</protein>
<sequence length="151" mass="16583">MKSPQIFLLLAMLVASAIALTDATAPQSEEGSFNGIGTGDDNTTTSVDRRDLLTSLRGRRGFFPRSAMKCDKYPRVCRARGSPGPDCCKKRCVNVMKDRFNCGKCGRNCKYWQTCCRGRCVNVMSNEKHCGGCNNKCKKGSSCTYGMCSYA</sequence>
<organism evidence="5 6">
    <name type="scientific">Citrus sinensis</name>
    <name type="common">Sweet orange</name>
    <name type="synonym">Citrus aurantium var. sinensis</name>
    <dbReference type="NCBI Taxonomy" id="2711"/>
    <lineage>
        <taxon>Eukaryota</taxon>
        <taxon>Viridiplantae</taxon>
        <taxon>Streptophyta</taxon>
        <taxon>Embryophyta</taxon>
        <taxon>Tracheophyta</taxon>
        <taxon>Spermatophyta</taxon>
        <taxon>Magnoliopsida</taxon>
        <taxon>eudicotyledons</taxon>
        <taxon>Gunneridae</taxon>
        <taxon>Pentapetalae</taxon>
        <taxon>rosids</taxon>
        <taxon>malvids</taxon>
        <taxon>Sapindales</taxon>
        <taxon>Rutaceae</taxon>
        <taxon>Aurantioideae</taxon>
        <taxon>Citrus</taxon>
    </lineage>
</organism>
<dbReference type="AlphaFoldDB" id="A0A067FII5"/>
<dbReference type="eggNOG" id="ENOG502S1NG">
    <property type="taxonomic scope" value="Eukaryota"/>
</dbReference>
<dbReference type="EMBL" id="KK784901">
    <property type="protein sequence ID" value="KDO65965.1"/>
    <property type="molecule type" value="Genomic_DNA"/>
</dbReference>
<dbReference type="Proteomes" id="UP000027120">
    <property type="component" value="Unassembled WGS sequence"/>
</dbReference>
<dbReference type="Pfam" id="PF04885">
    <property type="entry name" value="Stig1"/>
    <property type="match status" value="1"/>
</dbReference>
<dbReference type="PANTHER" id="PTHR33227">
    <property type="entry name" value="STIGMA-SPECIFIC STIG1-LIKE PROTEIN 3"/>
    <property type="match status" value="1"/>
</dbReference>
<feature type="signal peptide" evidence="4">
    <location>
        <begin position="1"/>
        <end position="19"/>
    </location>
</feature>
<feature type="chain" id="PRO_5001640301" description="Stigma-specific STIG1-like protein 1" evidence="4">
    <location>
        <begin position="20"/>
        <end position="151"/>
    </location>
</feature>
<evidence type="ECO:0000256" key="4">
    <source>
        <dbReference type="SAM" id="SignalP"/>
    </source>
</evidence>
<dbReference type="PaxDb" id="2711-XP_006479336.1"/>
<feature type="region of interest" description="Disordered" evidence="3">
    <location>
        <begin position="27"/>
        <end position="48"/>
    </location>
</feature>